<proteinExistence type="predicted"/>
<gene>
    <name evidence="3" type="ORF">JKILLFL_G9969</name>
</gene>
<feature type="compositionally biased region" description="Gly residues" evidence="2">
    <location>
        <begin position="308"/>
        <end position="317"/>
    </location>
</feature>
<feature type="compositionally biased region" description="Basic residues" evidence="2">
    <location>
        <begin position="345"/>
        <end position="355"/>
    </location>
</feature>
<name>A0A9N8QC60_9BASI</name>
<evidence type="ECO:0000256" key="2">
    <source>
        <dbReference type="SAM" id="MobiDB-lite"/>
    </source>
</evidence>
<keyword evidence="1" id="KW-0175">Coiled coil</keyword>
<reference evidence="3 4" key="1">
    <citation type="submission" date="2020-10" db="EMBL/GenBank/DDBJ databases">
        <authorList>
            <person name="Sedaghatjoo S."/>
        </authorList>
    </citation>
    <scope>NUCLEOTIDE SEQUENCE [LARGE SCALE GENOMIC DNA]</scope>
    <source>
        <strain evidence="3 4">LLFL</strain>
    </source>
</reference>
<evidence type="ECO:0000313" key="3">
    <source>
        <dbReference type="EMBL" id="CAD6912749.1"/>
    </source>
</evidence>
<feature type="coiled-coil region" evidence="1">
    <location>
        <begin position="627"/>
        <end position="661"/>
    </location>
</feature>
<feature type="compositionally biased region" description="Low complexity" evidence="2">
    <location>
        <begin position="501"/>
        <end position="533"/>
    </location>
</feature>
<feature type="compositionally biased region" description="Polar residues" evidence="2">
    <location>
        <begin position="327"/>
        <end position="336"/>
    </location>
</feature>
<feature type="region of interest" description="Disordered" evidence="2">
    <location>
        <begin position="441"/>
        <end position="485"/>
    </location>
</feature>
<feature type="region of interest" description="Disordered" evidence="2">
    <location>
        <begin position="501"/>
        <end position="559"/>
    </location>
</feature>
<keyword evidence="4" id="KW-1185">Reference proteome</keyword>
<feature type="region of interest" description="Disordered" evidence="2">
    <location>
        <begin position="156"/>
        <end position="179"/>
    </location>
</feature>
<protein>
    <recommendedName>
        <fullName evidence="5">BHLH domain-containing protein</fullName>
    </recommendedName>
</protein>
<organism evidence="3 4">
    <name type="scientific">Tilletia laevis</name>
    <dbReference type="NCBI Taxonomy" id="157183"/>
    <lineage>
        <taxon>Eukaryota</taxon>
        <taxon>Fungi</taxon>
        <taxon>Dikarya</taxon>
        <taxon>Basidiomycota</taxon>
        <taxon>Ustilaginomycotina</taxon>
        <taxon>Exobasidiomycetes</taxon>
        <taxon>Tilletiales</taxon>
        <taxon>Tilletiaceae</taxon>
        <taxon>Tilletia</taxon>
    </lineage>
</organism>
<feature type="compositionally biased region" description="Polar residues" evidence="2">
    <location>
        <begin position="34"/>
        <end position="67"/>
    </location>
</feature>
<feature type="region of interest" description="Disordered" evidence="2">
    <location>
        <begin position="1"/>
        <end position="140"/>
    </location>
</feature>
<comment type="caution">
    <text evidence="3">The sequence shown here is derived from an EMBL/GenBank/DDBJ whole genome shotgun (WGS) entry which is preliminary data.</text>
</comment>
<feature type="compositionally biased region" description="Low complexity" evidence="2">
    <location>
        <begin position="96"/>
        <end position="132"/>
    </location>
</feature>
<feature type="region of interest" description="Disordered" evidence="2">
    <location>
        <begin position="305"/>
        <end position="413"/>
    </location>
</feature>
<evidence type="ECO:0000313" key="4">
    <source>
        <dbReference type="Proteomes" id="UP000836404"/>
    </source>
</evidence>
<dbReference type="AlphaFoldDB" id="A0A9N8QC60"/>
<sequence length="670" mass="69398">MTSSASPTEHPASSGSSSSQQQSCAHDPNLMPSDLQQFELMNTLGLGQSASNSQMDQSPNNEQGRNNSSDRDPTAPSSVAQQLANGAGASNGGDSNGNSNGNSNANGNGSGGHNSNSTPTGSMPPSSSSSSSAHGMIPGVGDAALQLGSQDFFSALITTTPGPSSSSLPPGAPPRLIPDHNGMSFWPPGTDPRFMAANFANMNPNLTSLPGQMSGGSGPATSIPSSAASMPPNMHNHAQGPLLQPPFPRGTNMPWQSQPQFPFNGTNTMAPGIEQAPYPFGFSIKTEAESPVVQRTIENSYSFQAQNGAGGANGGGQMMTPFRGSNHIGNGQQQPMSAGPARLVGRGHPHQHHQHQQPQIPSQASPTGRAPSNGGPVFRFGMPMNPNHHHSSSTSSTINNHNHNNTHINHFHHPSYSNLDTALSPFSPSTTSSATTLVGSISSSAAGSPAKRRASEMGSEMMLGSGNGVGGGQHSQENSLEGAEDDSLDLSYSIGAISTDTAASGSGGAANSSSTSSAAATTTTSGGLAPSSAHSGGRSSQGSTSALPMTDYGSAEYQHRKDVVRKRRLNSEARRRTELQEHFESLRQVLARDINSSSHSNNGSAHHSAHEARVVKSALLQRAIEKLSTDQQNIVRKDREIAELRHERDRWKATCVQLQSRLTGGGGGGG</sequence>
<evidence type="ECO:0000256" key="1">
    <source>
        <dbReference type="SAM" id="Coils"/>
    </source>
</evidence>
<feature type="compositionally biased region" description="Low complexity" evidence="2">
    <location>
        <begin position="13"/>
        <end position="23"/>
    </location>
</feature>
<accession>A0A9N8QC60</accession>
<dbReference type="Proteomes" id="UP000836404">
    <property type="component" value="Unassembled WGS sequence"/>
</dbReference>
<feature type="compositionally biased region" description="Polar residues" evidence="2">
    <location>
        <begin position="537"/>
        <end position="547"/>
    </location>
</feature>
<evidence type="ECO:0008006" key="5">
    <source>
        <dbReference type="Google" id="ProtNLM"/>
    </source>
</evidence>
<dbReference type="EMBL" id="CAJHJF010001195">
    <property type="protein sequence ID" value="CAD6912749.1"/>
    <property type="molecule type" value="Genomic_DNA"/>
</dbReference>
<feature type="non-terminal residue" evidence="3">
    <location>
        <position position="670"/>
    </location>
</feature>
<feature type="compositionally biased region" description="Low complexity" evidence="2">
    <location>
        <begin position="392"/>
        <end position="408"/>
    </location>
</feature>